<name>A0A1G4IAA2_TRYEQ</name>
<keyword evidence="4" id="KW-1185">Reference proteome</keyword>
<feature type="coiled-coil region" evidence="1">
    <location>
        <begin position="43"/>
        <end position="103"/>
    </location>
</feature>
<comment type="caution">
    <text evidence="3">The sequence shown here is derived from an EMBL/GenBank/DDBJ whole genome shotgun (WGS) entry which is preliminary data.</text>
</comment>
<dbReference type="GeneID" id="92382363"/>
<evidence type="ECO:0000313" key="3">
    <source>
        <dbReference type="EMBL" id="SCU68829.1"/>
    </source>
</evidence>
<evidence type="ECO:0000256" key="2">
    <source>
        <dbReference type="SAM" id="SignalP"/>
    </source>
</evidence>
<keyword evidence="2" id="KW-0732">Signal</keyword>
<protein>
    <recommendedName>
        <fullName evidence="5">Trypanosomal VSG domain containing protein</fullName>
    </recommendedName>
</protein>
<dbReference type="EMBL" id="CZPT02001081">
    <property type="protein sequence ID" value="SCU68829.1"/>
    <property type="molecule type" value="Genomic_DNA"/>
</dbReference>
<evidence type="ECO:0008006" key="5">
    <source>
        <dbReference type="Google" id="ProtNLM"/>
    </source>
</evidence>
<evidence type="ECO:0000313" key="4">
    <source>
        <dbReference type="Proteomes" id="UP000195570"/>
    </source>
</evidence>
<dbReference type="AlphaFoldDB" id="A0A1G4IAA2"/>
<dbReference type="SUPFAM" id="SSF58087">
    <property type="entry name" value="Variant surface glycoprotein (N-terminal domain)"/>
    <property type="match status" value="1"/>
</dbReference>
<feature type="signal peptide" evidence="2">
    <location>
        <begin position="1"/>
        <end position="20"/>
    </location>
</feature>
<dbReference type="VEuPathDB" id="TriTrypDB:TEOVI_000842900"/>
<reference evidence="3" key="1">
    <citation type="submission" date="2016-09" db="EMBL/GenBank/DDBJ databases">
        <authorList>
            <person name="Hebert L."/>
            <person name="Moumen B."/>
        </authorList>
    </citation>
    <scope>NUCLEOTIDE SEQUENCE [LARGE SCALE GENOMIC DNA]</scope>
    <source>
        <strain evidence="3">OVI</strain>
    </source>
</reference>
<proteinExistence type="predicted"/>
<sequence length="225" mass="24291">MNIYLVLLLLASKLAAPASTEEDQAASSVMNLCHLEFYLNKMKENLQRKLSHYDANLKALRHANLRYRLASAAATDVTESCLIAALEAKAAELLEAEEAQQQTTKHTVSNAIQEVQQQLQTSAAAIALANSDHAVNTPTNAKRLSDPVHTVTAEVTGKMRTTLHCEPATSLRHGKISGHVPKPAELLKLPYLNADKLHTVLPGTTLTLTFSRSCAAEADSATSLT</sequence>
<keyword evidence="1" id="KW-0175">Coiled coil</keyword>
<dbReference type="RefSeq" id="XP_067079908.1">
    <property type="nucleotide sequence ID" value="XM_067223807.1"/>
</dbReference>
<organism evidence="3 4">
    <name type="scientific">Trypanosoma equiperdum</name>
    <dbReference type="NCBI Taxonomy" id="5694"/>
    <lineage>
        <taxon>Eukaryota</taxon>
        <taxon>Discoba</taxon>
        <taxon>Euglenozoa</taxon>
        <taxon>Kinetoplastea</taxon>
        <taxon>Metakinetoplastina</taxon>
        <taxon>Trypanosomatida</taxon>
        <taxon>Trypanosomatidae</taxon>
        <taxon>Trypanosoma</taxon>
    </lineage>
</organism>
<dbReference type="Proteomes" id="UP000195570">
    <property type="component" value="Unassembled WGS sequence"/>
</dbReference>
<accession>A0A1G4IAA2</accession>
<evidence type="ECO:0000256" key="1">
    <source>
        <dbReference type="SAM" id="Coils"/>
    </source>
</evidence>
<gene>
    <name evidence="3" type="ORF">TEOVI_000842900</name>
</gene>
<feature type="chain" id="PRO_5009235351" description="Trypanosomal VSG domain containing protein" evidence="2">
    <location>
        <begin position="21"/>
        <end position="225"/>
    </location>
</feature>